<dbReference type="PRINTS" id="PR00481">
    <property type="entry name" value="LAMNOPPTDASE"/>
</dbReference>
<dbReference type="EMBL" id="BJXN01000001">
    <property type="protein sequence ID" value="GEM88620.1"/>
    <property type="molecule type" value="Genomic_DNA"/>
</dbReference>
<dbReference type="Proteomes" id="UP000321827">
    <property type="component" value="Unassembled WGS sequence"/>
</dbReference>
<proteinExistence type="inferred from homology"/>
<keyword evidence="7" id="KW-0464">Manganese</keyword>
<dbReference type="GO" id="GO:0005737">
    <property type="term" value="C:cytoplasm"/>
    <property type="evidence" value="ECO:0007669"/>
    <property type="project" value="UniProtKB-SubCell"/>
</dbReference>
<comment type="cofactor">
    <cofactor evidence="7">
        <name>Mn(2+)</name>
        <dbReference type="ChEBI" id="CHEBI:29035"/>
    </cofactor>
    <text evidence="7">Binds 2 manganese ions per subunit.</text>
</comment>
<keyword evidence="5 7" id="KW-0645">Protease</keyword>
<evidence type="ECO:0000256" key="4">
    <source>
        <dbReference type="ARBA" id="ARBA00022438"/>
    </source>
</evidence>
<evidence type="ECO:0000313" key="9">
    <source>
        <dbReference type="EMBL" id="GEM88620.1"/>
    </source>
</evidence>
<sequence length="484" mass="51978">MAIRVKTTRRKVFEHEAPMRVVAVLGGELTEEGRWLDSELDGALVRILKETRFKGDFGTTLYVPLAGVQVLLVGLGKRRGHRLGDVRRIGVKVAEVAVERGVREAAVENFLAERFGKRETSRVLAEGLLLGGYRFTKYQSEAKPPRARFVIAQGYGPVVEEAAAVAEGVWLARDLVNEPPNVLNPVELARRAEKMAREAGLEVRVLGPEEIQELGMGAYWAVAKGSANEPRFIELVYRPEEAPVRKLALVGKGLTFDTGGYSLKPPESMKTMKGDMAGAAAVIGAMKAIAALKPPVEVRAYVAAAENMISGHAYRVDDVIRAMNGKTIEVLNTDAEGRLTLADALAYASQQEPDAIVELSTLTGSCVVALGREVAGLFAADEALGREVQRAAEAAGEKVWPMPMEEAYKRKLKSKVADLANVGDRAGGAIQAALFLAEFADAPFVHLDIAGPGFAPAAEDHAFGPAGGTGFGVRTLVEWTLRQG</sequence>
<dbReference type="GO" id="GO:0070006">
    <property type="term" value="F:metalloaminopeptidase activity"/>
    <property type="evidence" value="ECO:0007669"/>
    <property type="project" value="InterPro"/>
</dbReference>
<dbReference type="PROSITE" id="PS00631">
    <property type="entry name" value="CYTOSOL_AP"/>
    <property type="match status" value="1"/>
</dbReference>
<dbReference type="InterPro" id="IPR043472">
    <property type="entry name" value="Macro_dom-like"/>
</dbReference>
<feature type="binding site" evidence="7">
    <location>
        <position position="336"/>
    </location>
    <ligand>
        <name>Mn(2+)</name>
        <dbReference type="ChEBI" id="CHEBI:29035"/>
        <label>2</label>
    </ligand>
</feature>
<feature type="binding site" evidence="7">
    <location>
        <position position="252"/>
    </location>
    <ligand>
        <name>Mn(2+)</name>
        <dbReference type="ChEBI" id="CHEBI:29035"/>
        <label>2</label>
    </ligand>
</feature>
<accession>A0A511RG45</accession>
<keyword evidence="7" id="KW-0963">Cytoplasm</keyword>
<comment type="catalytic activity">
    <reaction evidence="2 7">
        <text>Release of an N-terminal amino acid, preferentially leucine, but not glutamic or aspartic acids.</text>
        <dbReference type="EC" id="3.4.11.10"/>
    </reaction>
</comment>
<protein>
    <recommendedName>
        <fullName evidence="7">Probable cytosol aminopeptidase</fullName>
        <ecNumber evidence="7">3.4.11.1</ecNumber>
    </recommendedName>
    <alternativeName>
        <fullName evidence="7">Leucine aminopeptidase</fullName>
        <shortName evidence="7">LAP</shortName>
        <ecNumber evidence="7">3.4.11.10</ecNumber>
    </alternativeName>
    <alternativeName>
        <fullName evidence="7">Leucyl aminopeptidase</fullName>
    </alternativeName>
</protein>
<dbReference type="NCBIfam" id="NF002083">
    <property type="entry name" value="PRK00913.3-5"/>
    <property type="match status" value="1"/>
</dbReference>
<evidence type="ECO:0000256" key="3">
    <source>
        <dbReference type="ARBA" id="ARBA00009528"/>
    </source>
</evidence>
<feature type="binding site" evidence="7">
    <location>
        <position position="257"/>
    </location>
    <ligand>
        <name>Mn(2+)</name>
        <dbReference type="ChEBI" id="CHEBI:29035"/>
        <label>2</label>
    </ligand>
</feature>
<comment type="subcellular location">
    <subcellularLocation>
        <location evidence="7">Cytoplasm</location>
    </subcellularLocation>
</comment>
<comment type="catalytic activity">
    <reaction evidence="1 7">
        <text>Release of an N-terminal amino acid, Xaa-|-Yaa-, in which Xaa is preferably Leu, but may be other amino acids including Pro although not Arg or Lys, and Yaa may be Pro. Amino acid amides and methyl esters are also readily hydrolyzed, but rates on arylamides are exceedingly low.</text>
        <dbReference type="EC" id="3.4.11.1"/>
    </reaction>
</comment>
<evidence type="ECO:0000259" key="8">
    <source>
        <dbReference type="PROSITE" id="PS00631"/>
    </source>
</evidence>
<dbReference type="Gene3D" id="3.40.220.10">
    <property type="entry name" value="Leucine Aminopeptidase, subunit E, domain 1"/>
    <property type="match status" value="1"/>
</dbReference>
<dbReference type="AlphaFoldDB" id="A0A511RG45"/>
<evidence type="ECO:0000256" key="7">
    <source>
        <dbReference type="HAMAP-Rule" id="MF_00181"/>
    </source>
</evidence>
<gene>
    <name evidence="7 9" type="primary">pepA</name>
    <name evidence="9" type="ORF">ODE01S_00540</name>
</gene>
<dbReference type="OrthoDB" id="9809354at2"/>
<dbReference type="Gene3D" id="3.40.630.10">
    <property type="entry name" value="Zn peptidases"/>
    <property type="match status" value="1"/>
</dbReference>
<dbReference type="GO" id="GO:0006508">
    <property type="term" value="P:proteolysis"/>
    <property type="evidence" value="ECO:0007669"/>
    <property type="project" value="UniProtKB-KW"/>
</dbReference>
<dbReference type="SUPFAM" id="SSF52949">
    <property type="entry name" value="Macro domain-like"/>
    <property type="match status" value="1"/>
</dbReference>
<feature type="binding site" evidence="7">
    <location>
        <position position="275"/>
    </location>
    <ligand>
        <name>Mn(2+)</name>
        <dbReference type="ChEBI" id="CHEBI:29035"/>
        <label>2</label>
    </ligand>
</feature>
<dbReference type="HAMAP" id="MF_00181">
    <property type="entry name" value="Cytosol_peptidase_M17"/>
    <property type="match status" value="1"/>
</dbReference>
<comment type="similarity">
    <text evidence="3 7">Belongs to the peptidase M17 family.</text>
</comment>
<organism evidence="9 10">
    <name type="scientific">Oceanithermus desulfurans NBRC 100063</name>
    <dbReference type="NCBI Taxonomy" id="1227550"/>
    <lineage>
        <taxon>Bacteria</taxon>
        <taxon>Thermotogati</taxon>
        <taxon>Deinococcota</taxon>
        <taxon>Deinococci</taxon>
        <taxon>Thermales</taxon>
        <taxon>Thermaceae</taxon>
        <taxon>Oceanithermus</taxon>
    </lineage>
</organism>
<dbReference type="PANTHER" id="PTHR11963:SF23">
    <property type="entry name" value="CYTOSOL AMINOPEPTIDASE"/>
    <property type="match status" value="1"/>
</dbReference>
<evidence type="ECO:0000313" key="10">
    <source>
        <dbReference type="Proteomes" id="UP000321827"/>
    </source>
</evidence>
<evidence type="ECO:0000256" key="6">
    <source>
        <dbReference type="ARBA" id="ARBA00022801"/>
    </source>
</evidence>
<dbReference type="CDD" id="cd00433">
    <property type="entry name" value="Peptidase_M17"/>
    <property type="match status" value="1"/>
</dbReference>
<dbReference type="EC" id="3.4.11.1" evidence="7"/>
<dbReference type="Pfam" id="PF02789">
    <property type="entry name" value="Peptidase_M17_N"/>
    <property type="match status" value="1"/>
</dbReference>
<feature type="binding site" evidence="7">
    <location>
        <position position="257"/>
    </location>
    <ligand>
        <name>Mn(2+)</name>
        <dbReference type="ChEBI" id="CHEBI:29035"/>
        <label>1</label>
    </ligand>
</feature>
<reference evidence="9 10" key="1">
    <citation type="submission" date="2019-07" db="EMBL/GenBank/DDBJ databases">
        <title>Whole genome shotgun sequence of Oceanithermus desulfurans NBRC 100063.</title>
        <authorList>
            <person name="Hosoyama A."/>
            <person name="Uohara A."/>
            <person name="Ohji S."/>
            <person name="Ichikawa N."/>
        </authorList>
    </citation>
    <scope>NUCLEOTIDE SEQUENCE [LARGE SCALE GENOMIC DNA]</scope>
    <source>
        <strain evidence="9 10">NBRC 100063</strain>
    </source>
</reference>
<evidence type="ECO:0000256" key="1">
    <source>
        <dbReference type="ARBA" id="ARBA00000135"/>
    </source>
</evidence>
<dbReference type="RefSeq" id="WP_147144760.1">
    <property type="nucleotide sequence ID" value="NZ_BJXN01000001.1"/>
</dbReference>
<keyword evidence="7" id="KW-0479">Metal-binding</keyword>
<dbReference type="PANTHER" id="PTHR11963">
    <property type="entry name" value="LEUCINE AMINOPEPTIDASE-RELATED"/>
    <property type="match status" value="1"/>
</dbReference>
<dbReference type="InterPro" id="IPR000819">
    <property type="entry name" value="Peptidase_M17_C"/>
</dbReference>
<feature type="active site" evidence="7">
    <location>
        <position position="264"/>
    </location>
</feature>
<feature type="binding site" evidence="7">
    <location>
        <position position="334"/>
    </location>
    <ligand>
        <name>Mn(2+)</name>
        <dbReference type="ChEBI" id="CHEBI:29035"/>
        <label>1</label>
    </ligand>
</feature>
<evidence type="ECO:0000256" key="2">
    <source>
        <dbReference type="ARBA" id="ARBA00000967"/>
    </source>
</evidence>
<dbReference type="SUPFAM" id="SSF53187">
    <property type="entry name" value="Zn-dependent exopeptidases"/>
    <property type="match status" value="1"/>
</dbReference>
<keyword evidence="4 7" id="KW-0031">Aminopeptidase</keyword>
<dbReference type="EC" id="3.4.11.10" evidence="7"/>
<dbReference type="GO" id="GO:0030145">
    <property type="term" value="F:manganese ion binding"/>
    <property type="evidence" value="ECO:0007669"/>
    <property type="project" value="UniProtKB-UniRule"/>
</dbReference>
<name>A0A511RG45_9DEIN</name>
<dbReference type="InterPro" id="IPR011356">
    <property type="entry name" value="Leucine_aapep/pepB"/>
</dbReference>
<dbReference type="InterPro" id="IPR023042">
    <property type="entry name" value="Peptidase_M17_leu_NH2_pept"/>
</dbReference>
<dbReference type="NCBIfam" id="NF002076">
    <property type="entry name" value="PRK00913.2-3"/>
    <property type="match status" value="1"/>
</dbReference>
<feature type="active site" evidence="7">
    <location>
        <position position="338"/>
    </location>
</feature>
<dbReference type="NCBIfam" id="NF002073">
    <property type="entry name" value="PRK00913.1-2"/>
    <property type="match status" value="1"/>
</dbReference>
<feature type="domain" description="Cytosol aminopeptidase" evidence="8">
    <location>
        <begin position="332"/>
        <end position="339"/>
    </location>
</feature>
<evidence type="ECO:0000256" key="5">
    <source>
        <dbReference type="ARBA" id="ARBA00022670"/>
    </source>
</evidence>
<keyword evidence="6 7" id="KW-0378">Hydrolase</keyword>
<dbReference type="Pfam" id="PF00883">
    <property type="entry name" value="Peptidase_M17"/>
    <property type="match status" value="1"/>
</dbReference>
<comment type="function">
    <text evidence="7">Presumably involved in the processing and regular turnover of intracellular proteins. Catalyzes the removal of unsubstituted N-terminal amino acids from various peptides.</text>
</comment>
<dbReference type="InterPro" id="IPR008283">
    <property type="entry name" value="Peptidase_M17_N"/>
</dbReference>
<feature type="binding site" evidence="7">
    <location>
        <position position="336"/>
    </location>
    <ligand>
        <name>Mn(2+)</name>
        <dbReference type="ChEBI" id="CHEBI:29035"/>
        <label>1</label>
    </ligand>
</feature>
<comment type="caution">
    <text evidence="9">The sequence shown here is derived from an EMBL/GenBank/DDBJ whole genome shotgun (WGS) entry which is preliminary data.</text>
</comment>